<sequence>MDKAKAAVSDFMHRSGKHDTTVHESVAPGVQHEAIKPHQHENVTTAVDKEVHQDHYHRTVQPVHDREVLPEKHHANLGAVEHREFDHRDHEGIKHALGAEQSGFKDERVVHDATQSQSAQPTIGGEHVHHHIHETIQPVVKKETVEPHVVHTTVPIHETHHNAAQHHSASTMPAMSMSDFKNKGGVLGGREERYDAFDGEPKHIGGTMSHMMEGKTSKRDSAHTDNQVRKSAMHGDHDPLDGGVRHGGSGLTSGERNGNVRGYEEGSVDGTHDTARHHDSGLDKSSSGKPKVSFMDKLNPRVDADGDGKKGMMD</sequence>
<organism evidence="2 3">
    <name type="scientific">Trematosphaeria pertusa</name>
    <dbReference type="NCBI Taxonomy" id="390896"/>
    <lineage>
        <taxon>Eukaryota</taxon>
        <taxon>Fungi</taxon>
        <taxon>Dikarya</taxon>
        <taxon>Ascomycota</taxon>
        <taxon>Pezizomycotina</taxon>
        <taxon>Dothideomycetes</taxon>
        <taxon>Pleosporomycetidae</taxon>
        <taxon>Pleosporales</taxon>
        <taxon>Massarineae</taxon>
        <taxon>Trematosphaeriaceae</taxon>
        <taxon>Trematosphaeria</taxon>
    </lineage>
</organism>
<gene>
    <name evidence="2" type="ORF">BU26DRAFT_9565</name>
</gene>
<proteinExistence type="predicted"/>
<protein>
    <recommendedName>
        <fullName evidence="4">Allergen</fullName>
    </recommendedName>
</protein>
<feature type="compositionally biased region" description="Basic and acidic residues" evidence="1">
    <location>
        <begin position="212"/>
        <end position="244"/>
    </location>
</feature>
<feature type="compositionally biased region" description="Basic and acidic residues" evidence="1">
    <location>
        <begin position="298"/>
        <end position="314"/>
    </location>
</feature>
<dbReference type="GeneID" id="54589872"/>
<reference evidence="2" key="1">
    <citation type="journal article" date="2020" name="Stud. Mycol.">
        <title>101 Dothideomycetes genomes: a test case for predicting lifestyles and emergence of pathogens.</title>
        <authorList>
            <person name="Haridas S."/>
            <person name="Albert R."/>
            <person name="Binder M."/>
            <person name="Bloem J."/>
            <person name="Labutti K."/>
            <person name="Salamov A."/>
            <person name="Andreopoulos B."/>
            <person name="Baker S."/>
            <person name="Barry K."/>
            <person name="Bills G."/>
            <person name="Bluhm B."/>
            <person name="Cannon C."/>
            <person name="Castanera R."/>
            <person name="Culley D."/>
            <person name="Daum C."/>
            <person name="Ezra D."/>
            <person name="Gonzalez J."/>
            <person name="Henrissat B."/>
            <person name="Kuo A."/>
            <person name="Liang C."/>
            <person name="Lipzen A."/>
            <person name="Lutzoni F."/>
            <person name="Magnuson J."/>
            <person name="Mondo S."/>
            <person name="Nolan M."/>
            <person name="Ohm R."/>
            <person name="Pangilinan J."/>
            <person name="Park H.-J."/>
            <person name="Ramirez L."/>
            <person name="Alfaro M."/>
            <person name="Sun H."/>
            <person name="Tritt A."/>
            <person name="Yoshinaga Y."/>
            <person name="Zwiers L.-H."/>
            <person name="Turgeon B."/>
            <person name="Goodwin S."/>
            <person name="Spatafora J."/>
            <person name="Crous P."/>
            <person name="Grigoriev I."/>
        </authorList>
    </citation>
    <scope>NUCLEOTIDE SEQUENCE</scope>
    <source>
        <strain evidence="2">CBS 122368</strain>
    </source>
</reference>
<feature type="compositionally biased region" description="Basic and acidic residues" evidence="1">
    <location>
        <begin position="270"/>
        <end position="282"/>
    </location>
</feature>
<evidence type="ECO:0000313" key="3">
    <source>
        <dbReference type="Proteomes" id="UP000800094"/>
    </source>
</evidence>
<keyword evidence="3" id="KW-1185">Reference proteome</keyword>
<accession>A0A6A6J0Z5</accession>
<dbReference type="AlphaFoldDB" id="A0A6A6J0Z5"/>
<evidence type="ECO:0008006" key="4">
    <source>
        <dbReference type="Google" id="ProtNLM"/>
    </source>
</evidence>
<dbReference type="EMBL" id="ML987189">
    <property type="protein sequence ID" value="KAF2255842.1"/>
    <property type="molecule type" value="Genomic_DNA"/>
</dbReference>
<evidence type="ECO:0000256" key="1">
    <source>
        <dbReference type="SAM" id="MobiDB-lite"/>
    </source>
</evidence>
<feature type="region of interest" description="Disordered" evidence="1">
    <location>
        <begin position="197"/>
        <end position="314"/>
    </location>
</feature>
<evidence type="ECO:0000313" key="2">
    <source>
        <dbReference type="EMBL" id="KAF2255842.1"/>
    </source>
</evidence>
<dbReference type="PANTHER" id="PTHR38703:SF1">
    <property type="entry name" value="ALLERGEN"/>
    <property type="match status" value="1"/>
</dbReference>
<name>A0A6A6J0Z5_9PLEO</name>
<dbReference type="Proteomes" id="UP000800094">
    <property type="component" value="Unassembled WGS sequence"/>
</dbReference>
<dbReference type="RefSeq" id="XP_033690846.1">
    <property type="nucleotide sequence ID" value="XM_033836542.1"/>
</dbReference>
<dbReference type="OrthoDB" id="2118965at2759"/>
<dbReference type="PANTHER" id="PTHR38703">
    <property type="entry name" value="CHROMOSOME 8, WHOLE GENOME SHOTGUN SEQUENCE"/>
    <property type="match status" value="1"/>
</dbReference>